<dbReference type="eggNOG" id="COG3501">
    <property type="taxonomic scope" value="Bacteria"/>
</dbReference>
<protein>
    <submittedName>
        <fullName evidence="2">Rhs element Vgr protein</fullName>
    </submittedName>
</protein>
<dbReference type="SUPFAM" id="SSF69255">
    <property type="entry name" value="gp5 N-terminal domain-like"/>
    <property type="match status" value="1"/>
</dbReference>
<dbReference type="AlphaFoldDB" id="A0A081C213"/>
<organism evidence="2">
    <name type="scientific">Vecturithrix granuli</name>
    <dbReference type="NCBI Taxonomy" id="1499967"/>
    <lineage>
        <taxon>Bacteria</taxon>
        <taxon>Candidatus Moduliflexota</taxon>
        <taxon>Candidatus Vecturitrichia</taxon>
        <taxon>Candidatus Vecturitrichales</taxon>
        <taxon>Candidatus Vecturitrichaceae</taxon>
        <taxon>Candidatus Vecturithrix</taxon>
    </lineage>
</organism>
<dbReference type="Gene3D" id="2.40.50.230">
    <property type="entry name" value="Gp5 N-terminal domain"/>
    <property type="match status" value="1"/>
</dbReference>
<name>A0A081C213_VECG1</name>
<dbReference type="HOGENOM" id="CLU_085677_0_0_0"/>
<evidence type="ECO:0000313" key="3">
    <source>
        <dbReference type="Proteomes" id="UP000030661"/>
    </source>
</evidence>
<gene>
    <name evidence="2" type="ORF">U27_05592</name>
</gene>
<dbReference type="Proteomes" id="UP000030661">
    <property type="component" value="Unassembled WGS sequence"/>
</dbReference>
<dbReference type="EMBL" id="DF820468">
    <property type="protein sequence ID" value="GAK58618.1"/>
    <property type="molecule type" value="Genomic_DNA"/>
</dbReference>
<evidence type="ECO:0000259" key="1">
    <source>
        <dbReference type="Pfam" id="PF04717"/>
    </source>
</evidence>
<proteinExistence type="predicted"/>
<accession>A0A081C213</accession>
<dbReference type="Pfam" id="PF04717">
    <property type="entry name" value="Phage_base_V"/>
    <property type="match status" value="1"/>
</dbReference>
<dbReference type="STRING" id="1499967.U27_05592"/>
<reference evidence="2" key="1">
    <citation type="journal article" date="2015" name="PeerJ">
        <title>First genomic representation of candidate bacterial phylum KSB3 points to enhanced environmental sensing as a trigger of wastewater bulking.</title>
        <authorList>
            <person name="Sekiguchi Y."/>
            <person name="Ohashi A."/>
            <person name="Parks D.H."/>
            <person name="Yamauchi T."/>
            <person name="Tyson G.W."/>
            <person name="Hugenholtz P."/>
        </authorList>
    </citation>
    <scope>NUCLEOTIDE SEQUENCE [LARGE SCALE GENOMIC DNA]</scope>
</reference>
<dbReference type="InterPro" id="IPR006531">
    <property type="entry name" value="Gp5/Vgr_OB"/>
</dbReference>
<evidence type="ECO:0000313" key="2">
    <source>
        <dbReference type="EMBL" id="GAK58618.1"/>
    </source>
</evidence>
<sequence>MTSMLFETIQRIIQEELGRIRTAELAIVQDQHPHASESDKDNYACTVRLRNSDIVLKQVPVATSRIGSVSIPAVGDLVLVQFIDGDINAPIITGRLYNDEDRPPVNDDGQCILHVPLGVEESGAVHIELHSGDRREIIVKLGSGISVNLRDDDPVLEMDVDGGKATVKIDRDGAITLESQGNIKMMGKEITIDAQSQLNLKGKTAVNIN</sequence>
<keyword evidence="3" id="KW-1185">Reference proteome</keyword>
<feature type="domain" description="Gp5/Type VI secretion system Vgr protein OB-fold" evidence="1">
    <location>
        <begin position="59"/>
        <end position="97"/>
    </location>
</feature>
<dbReference type="InterPro" id="IPR037026">
    <property type="entry name" value="Vgr_OB-fold_dom_sf"/>
</dbReference>